<keyword evidence="3" id="KW-1185">Reference proteome</keyword>
<proteinExistence type="predicted"/>
<accession>A0A849HRF9</accession>
<dbReference type="AlphaFoldDB" id="A0A849HRF9"/>
<evidence type="ECO:0000313" key="2">
    <source>
        <dbReference type="EMBL" id="NNM47187.1"/>
    </source>
</evidence>
<gene>
    <name evidence="2" type="ORF">HJG52_14390</name>
</gene>
<feature type="region of interest" description="Disordered" evidence="1">
    <location>
        <begin position="1"/>
        <end position="36"/>
    </location>
</feature>
<comment type="caution">
    <text evidence="2">The sequence shown here is derived from an EMBL/GenBank/DDBJ whole genome shotgun (WGS) entry which is preliminary data.</text>
</comment>
<name>A0A849HRF9_9MICO</name>
<organism evidence="2 3">
    <name type="scientific">Knoellia koreensis</name>
    <dbReference type="NCBI Taxonomy" id="2730921"/>
    <lineage>
        <taxon>Bacteria</taxon>
        <taxon>Bacillati</taxon>
        <taxon>Actinomycetota</taxon>
        <taxon>Actinomycetes</taxon>
        <taxon>Micrococcales</taxon>
        <taxon>Intrasporangiaceae</taxon>
        <taxon>Knoellia</taxon>
    </lineage>
</organism>
<protein>
    <submittedName>
        <fullName evidence="2">Uncharacterized protein</fullName>
    </submittedName>
</protein>
<reference evidence="2 3" key="1">
    <citation type="submission" date="2020-04" db="EMBL/GenBank/DDBJ databases">
        <title>Knoellia sp. isolate from air conditioner.</title>
        <authorList>
            <person name="Chea S."/>
            <person name="Kim D.-U."/>
        </authorList>
    </citation>
    <scope>NUCLEOTIDE SEQUENCE [LARGE SCALE GENOMIC DNA]</scope>
    <source>
        <strain evidence="2 3">DB2414S</strain>
    </source>
</reference>
<dbReference type="EMBL" id="JABEPQ010000003">
    <property type="protein sequence ID" value="NNM47187.1"/>
    <property type="molecule type" value="Genomic_DNA"/>
</dbReference>
<sequence length="233" mass="23983">MPTARRTPATRRSKAAASSKRKPATPASPPDEPLILVGPPGRLRGTVTVANAVDERVAVRGAVLHREGEPTLSGTATALIPPGATAAVPVTLGLARTTAPGEEAAELEVGGIRRPARLIVEPEPAVRVSPRRLLAAPGALAFTLVVVNDGNVPIPLAVTTLARTDDGGPDPGPDVTLTVPDAPVVPPGGSVAVDSELTVPDLDPTRRHLARMPVGTADIEVIILPRTQPEERT</sequence>
<evidence type="ECO:0000256" key="1">
    <source>
        <dbReference type="SAM" id="MobiDB-lite"/>
    </source>
</evidence>
<dbReference type="RefSeq" id="WP_171244316.1">
    <property type="nucleotide sequence ID" value="NZ_JABEPQ010000003.1"/>
</dbReference>
<feature type="compositionally biased region" description="Basic residues" evidence="1">
    <location>
        <begin position="8"/>
        <end position="23"/>
    </location>
</feature>
<evidence type="ECO:0000313" key="3">
    <source>
        <dbReference type="Proteomes" id="UP000588586"/>
    </source>
</evidence>
<dbReference type="Proteomes" id="UP000588586">
    <property type="component" value="Unassembled WGS sequence"/>
</dbReference>